<evidence type="ECO:0000256" key="5">
    <source>
        <dbReference type="ARBA" id="ARBA00022989"/>
    </source>
</evidence>
<dbReference type="GO" id="GO:0005886">
    <property type="term" value="C:plasma membrane"/>
    <property type="evidence" value="ECO:0007669"/>
    <property type="project" value="UniProtKB-SubCell"/>
</dbReference>
<reference evidence="9 10" key="1">
    <citation type="submission" date="2018-06" db="EMBL/GenBank/DDBJ databases">
        <title>Genome sequencing of Oceanotoga sp. sy52.</title>
        <authorList>
            <person name="Mori K."/>
        </authorList>
    </citation>
    <scope>NUCLEOTIDE SEQUENCE [LARGE SCALE GENOMIC DNA]</scope>
    <source>
        <strain evidence="10">sy52</strain>
    </source>
</reference>
<feature type="transmembrane region" description="Helical" evidence="7">
    <location>
        <begin position="309"/>
        <end position="330"/>
    </location>
</feature>
<feature type="transmembrane region" description="Helical" evidence="7">
    <location>
        <begin position="253"/>
        <end position="272"/>
    </location>
</feature>
<dbReference type="CDD" id="cd06173">
    <property type="entry name" value="MFS_MefA_like"/>
    <property type="match status" value="1"/>
</dbReference>
<dbReference type="InParanoid" id="A0A7G1G529"/>
<dbReference type="PANTHER" id="PTHR43266:SF2">
    <property type="entry name" value="MAJOR FACILITATOR SUPERFAMILY (MFS) PROFILE DOMAIN-CONTAINING PROTEIN"/>
    <property type="match status" value="1"/>
</dbReference>
<dbReference type="GO" id="GO:0022857">
    <property type="term" value="F:transmembrane transporter activity"/>
    <property type="evidence" value="ECO:0007669"/>
    <property type="project" value="InterPro"/>
</dbReference>
<keyword evidence="2" id="KW-0813">Transport</keyword>
<dbReference type="Gene3D" id="1.20.1250.20">
    <property type="entry name" value="MFS general substrate transporter like domains"/>
    <property type="match status" value="1"/>
</dbReference>
<dbReference type="AlphaFoldDB" id="A0A7G1G529"/>
<feature type="transmembrane region" description="Helical" evidence="7">
    <location>
        <begin position="98"/>
        <end position="118"/>
    </location>
</feature>
<organism evidence="9 10">
    <name type="scientific">Tepiditoga spiralis</name>
    <dbReference type="NCBI Taxonomy" id="2108365"/>
    <lineage>
        <taxon>Bacteria</taxon>
        <taxon>Thermotogati</taxon>
        <taxon>Thermotogota</taxon>
        <taxon>Thermotogae</taxon>
        <taxon>Petrotogales</taxon>
        <taxon>Petrotogaceae</taxon>
        <taxon>Tepiditoga</taxon>
    </lineage>
</organism>
<name>A0A7G1G529_9BACT</name>
<dbReference type="KEGG" id="ocy:OSSY52_00340"/>
<evidence type="ECO:0000256" key="3">
    <source>
        <dbReference type="ARBA" id="ARBA00022475"/>
    </source>
</evidence>
<feature type="transmembrane region" description="Helical" evidence="7">
    <location>
        <begin position="72"/>
        <end position="92"/>
    </location>
</feature>
<keyword evidence="10" id="KW-1185">Reference proteome</keyword>
<gene>
    <name evidence="9" type="ORF">OSSY52_00340</name>
</gene>
<keyword evidence="6 7" id="KW-0472">Membrane</keyword>
<evidence type="ECO:0000259" key="8">
    <source>
        <dbReference type="PROSITE" id="PS50850"/>
    </source>
</evidence>
<dbReference type="InterPro" id="IPR011701">
    <property type="entry name" value="MFS"/>
</dbReference>
<dbReference type="SUPFAM" id="SSF103473">
    <property type="entry name" value="MFS general substrate transporter"/>
    <property type="match status" value="1"/>
</dbReference>
<dbReference type="PANTHER" id="PTHR43266">
    <property type="entry name" value="MACROLIDE-EFFLUX PROTEIN"/>
    <property type="match status" value="1"/>
</dbReference>
<feature type="transmembrane region" description="Helical" evidence="7">
    <location>
        <begin position="219"/>
        <end position="241"/>
    </location>
</feature>
<feature type="transmembrane region" description="Helical" evidence="7">
    <location>
        <begin position="376"/>
        <end position="397"/>
    </location>
</feature>
<dbReference type="EMBL" id="AP018712">
    <property type="protein sequence ID" value="BBE29893.1"/>
    <property type="molecule type" value="Genomic_DNA"/>
</dbReference>
<keyword evidence="4 7" id="KW-0812">Transmembrane</keyword>
<dbReference type="PROSITE" id="PS50850">
    <property type="entry name" value="MFS"/>
    <property type="match status" value="1"/>
</dbReference>
<dbReference type="InterPro" id="IPR022324">
    <property type="entry name" value="Bacilysin_exporter_BacE_put"/>
</dbReference>
<proteinExistence type="predicted"/>
<feature type="transmembrane region" description="Helical" evidence="7">
    <location>
        <begin position="7"/>
        <end position="33"/>
    </location>
</feature>
<dbReference type="Pfam" id="PF07690">
    <property type="entry name" value="MFS_1"/>
    <property type="match status" value="1"/>
</dbReference>
<keyword evidence="3" id="KW-1003">Cell membrane</keyword>
<dbReference type="InterPro" id="IPR020846">
    <property type="entry name" value="MFS_dom"/>
</dbReference>
<dbReference type="RefSeq" id="WP_190615038.1">
    <property type="nucleotide sequence ID" value="NZ_AP018712.1"/>
</dbReference>
<dbReference type="Proteomes" id="UP000516361">
    <property type="component" value="Chromosome"/>
</dbReference>
<evidence type="ECO:0000256" key="7">
    <source>
        <dbReference type="SAM" id="Phobius"/>
    </source>
</evidence>
<feature type="transmembrane region" description="Helical" evidence="7">
    <location>
        <begin position="165"/>
        <end position="184"/>
    </location>
</feature>
<evidence type="ECO:0000313" key="9">
    <source>
        <dbReference type="EMBL" id="BBE29893.1"/>
    </source>
</evidence>
<comment type="subcellular location">
    <subcellularLocation>
        <location evidence="1">Cell membrane</location>
        <topology evidence="1">Multi-pass membrane protein</topology>
    </subcellularLocation>
</comment>
<evidence type="ECO:0000256" key="1">
    <source>
        <dbReference type="ARBA" id="ARBA00004651"/>
    </source>
</evidence>
<feature type="transmembrane region" description="Helical" evidence="7">
    <location>
        <begin position="45"/>
        <end position="63"/>
    </location>
</feature>
<accession>A0A7G1G529</accession>
<sequence length="410" mass="46176">MSDKKNFLLYTVGRFISLFGDGMQSAIVSLFILSLTGSVKKMGLFFLYLSVINIIFLPISGVISDKFNRKKLMVILDILNGSIFLILGFLISKNNINIYTYTAFATLLGIFGNIYSVSTSAMLPNIVSKDYLLKATSSMVTLFSINVIISPAIGGFLYATIGIKYIFLFNGISFIASAIIEMFIKYKHLNAQKKLKIKNIFNDYFEGLKYVNNNKSIRYYVFLVTTFIILLRPLFTIVYPILIKDTLKMDLKYFGLVSSLLAVGTLTGSIIVKKIKNSNSVKNSILIQTLSFFVLAFLTSFNVSKYNFIIFPIVCIVTSIFGFAIVLRNIPINVFIQKNTENEFLGRVFSVRNLLQKILTTGSILLYSIVFDKINISYGLLIFGTINLLFFLIFNILGNVKNIQIQSEEA</sequence>
<dbReference type="PRINTS" id="PR01988">
    <property type="entry name" value="EXPORTERBACE"/>
</dbReference>
<protein>
    <submittedName>
        <fullName evidence="9">MFS transporter</fullName>
    </submittedName>
</protein>
<evidence type="ECO:0000256" key="4">
    <source>
        <dbReference type="ARBA" id="ARBA00022692"/>
    </source>
</evidence>
<feature type="transmembrane region" description="Helical" evidence="7">
    <location>
        <begin position="139"/>
        <end position="159"/>
    </location>
</feature>
<dbReference type="InterPro" id="IPR036259">
    <property type="entry name" value="MFS_trans_sf"/>
</dbReference>
<evidence type="ECO:0000313" key="10">
    <source>
        <dbReference type="Proteomes" id="UP000516361"/>
    </source>
</evidence>
<feature type="transmembrane region" description="Helical" evidence="7">
    <location>
        <begin position="351"/>
        <end position="370"/>
    </location>
</feature>
<evidence type="ECO:0000256" key="6">
    <source>
        <dbReference type="ARBA" id="ARBA00023136"/>
    </source>
</evidence>
<evidence type="ECO:0000256" key="2">
    <source>
        <dbReference type="ARBA" id="ARBA00022448"/>
    </source>
</evidence>
<feature type="transmembrane region" description="Helical" evidence="7">
    <location>
        <begin position="284"/>
        <end position="303"/>
    </location>
</feature>
<feature type="domain" description="Major facilitator superfamily (MFS) profile" evidence="8">
    <location>
        <begin position="6"/>
        <end position="402"/>
    </location>
</feature>
<dbReference type="FunCoup" id="A0A7G1G529">
    <property type="interactions" value="2"/>
</dbReference>
<keyword evidence="5 7" id="KW-1133">Transmembrane helix</keyword>